<dbReference type="Gene3D" id="2.160.20.20">
    <property type="match status" value="1"/>
</dbReference>
<dbReference type="EMBL" id="DACSWI010000017">
    <property type="protein sequence ID" value="HAT3810865.1"/>
    <property type="molecule type" value="Genomic_DNA"/>
</dbReference>
<reference evidence="3" key="1">
    <citation type="journal article" date="2018" name="Genome Biol.">
        <title>SKESA: strategic k-mer extension for scrupulous assemblies.</title>
        <authorList>
            <person name="Souvorov A."/>
            <person name="Agarwala R."/>
            <person name="Lipman D.J."/>
        </authorList>
    </citation>
    <scope>NUCLEOTIDE SEQUENCE</scope>
    <source>
        <strain evidence="3">Morganella morganii ARLG-3209</strain>
    </source>
</reference>
<comment type="caution">
    <text evidence="3">The sequence shown here is derived from an EMBL/GenBank/DDBJ whole genome shotgun (WGS) entry which is preliminary data.</text>
</comment>
<dbReference type="Pfam" id="PF03797">
    <property type="entry name" value="Autotransporter"/>
    <property type="match status" value="1"/>
</dbReference>
<dbReference type="InterPro" id="IPR036709">
    <property type="entry name" value="Autotransporte_beta_dom_sf"/>
</dbReference>
<dbReference type="InterPro" id="IPR013425">
    <property type="entry name" value="Autotrns_rpt"/>
</dbReference>
<dbReference type="InterPro" id="IPR012332">
    <property type="entry name" value="Autotransporter_pectin_lyase_C"/>
</dbReference>
<dbReference type="InterPro" id="IPR006315">
    <property type="entry name" value="OM_autotransptr_brl_dom"/>
</dbReference>
<dbReference type="Gene3D" id="2.40.128.130">
    <property type="entry name" value="Autotransporter beta-domain"/>
    <property type="match status" value="1"/>
</dbReference>
<evidence type="ECO:0000313" key="4">
    <source>
        <dbReference type="Proteomes" id="UP000865968"/>
    </source>
</evidence>
<protein>
    <submittedName>
        <fullName evidence="3">Autotransporter outer membrane beta-barrel domain-containing protein</fullName>
    </submittedName>
</protein>
<dbReference type="InterPro" id="IPR043990">
    <property type="entry name" value="AC_1"/>
</dbReference>
<dbReference type="NCBIfam" id="TIGR01414">
    <property type="entry name" value="autotrans_barl"/>
    <property type="match status" value="1"/>
</dbReference>
<dbReference type="InterPro" id="IPR011050">
    <property type="entry name" value="Pectin_lyase_fold/virulence"/>
</dbReference>
<dbReference type="SMART" id="SM00869">
    <property type="entry name" value="Autotransporter"/>
    <property type="match status" value="1"/>
</dbReference>
<gene>
    <name evidence="3" type="ORF">I8608_003776</name>
</gene>
<dbReference type="Proteomes" id="UP000865968">
    <property type="component" value="Unassembled WGS sequence"/>
</dbReference>
<dbReference type="SUPFAM" id="SSF103515">
    <property type="entry name" value="Autotransporter"/>
    <property type="match status" value="1"/>
</dbReference>
<evidence type="ECO:0000313" key="3">
    <source>
        <dbReference type="EMBL" id="HAT3810865.1"/>
    </source>
</evidence>
<dbReference type="NCBIfam" id="TIGR02601">
    <property type="entry name" value="autotrns_rpt"/>
    <property type="match status" value="1"/>
</dbReference>
<dbReference type="PANTHER" id="PTHR12338">
    <property type="entry name" value="AUTOTRANSPORTER"/>
    <property type="match status" value="1"/>
</dbReference>
<dbReference type="Pfam" id="PF18883">
    <property type="entry name" value="AC_1"/>
    <property type="match status" value="1"/>
</dbReference>
<feature type="domain" description="Autotransporter" evidence="2">
    <location>
        <begin position="1363"/>
        <end position="1651"/>
    </location>
</feature>
<evidence type="ECO:0000259" key="2">
    <source>
        <dbReference type="PROSITE" id="PS51208"/>
    </source>
</evidence>
<evidence type="ECO:0000256" key="1">
    <source>
        <dbReference type="ARBA" id="ARBA00022729"/>
    </source>
</evidence>
<sequence>LDSTQKLGADLAVGIADNSALTLSDLAGFDHALTGSGTLNISRHNAADTFDFGSKTGTAFAGNVSLKNTTFDLTAGNTAALSNATLTAGTDSTVRAGQQDSTLHNLTVDGGTLEFEGGAPQSKATGIINADTLALNKGTVSVSGTAEWNNETPVIAPDLSLLEQDRGNIMQTLINAGQVSGTTSDIGLVINGVTVGSGNQAVQSAVKQDGTTVANATHNYGLSTSDNKGGNGLFVKYSLSALELLTDGTDALRLMTEAGADANRTLNALLTGSGGLQVDASRGALTLANSNNSYRGITTVTAGILKLGADNALGQTSSLKVNTGAATDLAGHTQTTGALENAGLVTLGNGGVLNSGAMSNSGTVDLTGGTLNLSAGGTSSATGGLTGDGTLSVTGGDLSVSAANSSLAGTTQIGKNASVTLRDNGTLGTAAVAVTGTLNLLADNLTLVNALSGNGQVSTQAAVTLSGDNRSFTGEHHLNSNGKLTVSQAQNLGADSATVHLDAAGAGLVLSKLSGSIHNALYGVSGTTVSVTGGSKAEMTADNSAFLGNWQVSGDSLLRVAAGNNLGKDSSVNLAATGDTLQLAGYQGIFANNVSGSGLLSLTDSAAVTLDSTQKLGADLAVGIADNSALTLSDLAGFDHALTGSGTLNISRHNAADTFDFGSKTGSAFAGNVSLKNTGFVLDNLNTAALTNATLILSEGNITSVSDGVQKIGGLTMNGGALAFNHITDYSGEFRSEGTIEAGTIDVTGGGEIRAKLPDNVTPGLEGMSLLELDEGSVIVSLASGQAKGSGSELTLTDENGQPLSQDVYANVSNTGSTVTSAKGTFNYGLTTGAKYDGLYINYGLKALELLATGDDALKLEATAAKNGTQSNGLSALVSGSGDLVFAAVDDNAVASLSNGKNSYTGATLVRKGHLRADADGALGQTSELALADGTSADMNQTRQTIGALNTAEGSTLLLNDGHLTIQNGGTAAGQLSGKGELTLNGGELTLAQANTALNAVVNIAAAAQANLNAVNGLGSGDIRNDGKLVLSNTQGNFTNNLSGQTGRVDLTNNSAVYLSGDNRQYSGLFSTTAGSSLTASHADQLGNSSVQNDGVLHLNTDTTWAFTNQVSGSGDIIKNGKGTLQLTDSHVSAGNTLVENGLLQLGGDKPVTSVTVGDMDGYRNPVVTVVNNVVSLTSNVSVSSQGAIGGYGRVNGNVSNAGRIIMPHALTGNSFADFTINGNYSGKDGSRLIFDTVLAGDNAATDRLVITGNADGSSKVTVHNIGGHGGDTADGIKIIDIAGQSGANFELEGRVVAGAYEYHLYQGSTSAPGDGNWYLRTENPDRPEAGSYTANLAAANTMFVSSMADRSGETLYTDIMTGEKKSTSMWLRTAGSHNRSRDNSGTLKTQDNRFVTQFGGDVARWSGNGSDLWRTGLMAGYARSHNSSVTSGSNARSKGTSDGYNIGLYGTWFADSQTRTGAYADSWVQYSWFRNEVNGEGLDTEKYDSKGFTASLEGGYILKAGESQNHQFWVQPKAQAVWMGVKADDHTEASNTRISGNGDGNIQTRLGVKAFMTSSPQEGGENDHLFKPYAELTWVHNSKDFGTTLTHETTGSYTVKQGGAANIAEVKLGMEGNASPQLNMWGNVTQQVGDKGYSDTAVMLGVKYNF</sequence>
<dbReference type="InterPro" id="IPR050909">
    <property type="entry name" value="Bact_Autotransporter_VF"/>
</dbReference>
<dbReference type="PROSITE" id="PS51208">
    <property type="entry name" value="AUTOTRANSPORTER"/>
    <property type="match status" value="1"/>
</dbReference>
<proteinExistence type="predicted"/>
<name>A0AAN5S1V8_MORMO</name>
<dbReference type="CDD" id="cd01344">
    <property type="entry name" value="PL2_Passenger_AT"/>
    <property type="match status" value="1"/>
</dbReference>
<feature type="non-terminal residue" evidence="3">
    <location>
        <position position="1"/>
    </location>
</feature>
<dbReference type="PANTHER" id="PTHR12338:SF5">
    <property type="entry name" value="ANTIGEN 43-RELATED"/>
    <property type="match status" value="1"/>
</dbReference>
<reference evidence="3" key="2">
    <citation type="submission" date="2020-10" db="EMBL/GenBank/DDBJ databases">
        <authorList>
            <consortium name="NCBI Pathogen Detection Project"/>
        </authorList>
    </citation>
    <scope>NUCLEOTIDE SEQUENCE</scope>
    <source>
        <strain evidence="3">Morganella morganii ARLG-3209</strain>
    </source>
</reference>
<dbReference type="InterPro" id="IPR005546">
    <property type="entry name" value="Autotransporte_beta"/>
</dbReference>
<dbReference type="SUPFAM" id="SSF51126">
    <property type="entry name" value="Pectin lyase-like"/>
    <property type="match status" value="1"/>
</dbReference>
<keyword evidence="1" id="KW-0732">Signal</keyword>
<dbReference type="GO" id="GO:0019867">
    <property type="term" value="C:outer membrane"/>
    <property type="evidence" value="ECO:0007669"/>
    <property type="project" value="InterPro"/>
</dbReference>
<accession>A0AAN5S1V8</accession>
<organism evidence="3 4">
    <name type="scientific">Morganella morganii</name>
    <name type="common">Proteus morganii</name>
    <dbReference type="NCBI Taxonomy" id="582"/>
    <lineage>
        <taxon>Bacteria</taxon>
        <taxon>Pseudomonadati</taxon>
        <taxon>Pseudomonadota</taxon>
        <taxon>Gammaproteobacteria</taxon>
        <taxon>Enterobacterales</taxon>
        <taxon>Morganellaceae</taxon>
        <taxon>Morganella</taxon>
    </lineage>
</organism>